<dbReference type="KEGG" id="sphi:TS85_13805"/>
<evidence type="ECO:0008006" key="4">
    <source>
        <dbReference type="Google" id="ProtNLM"/>
    </source>
</evidence>
<sequence>MATKITLPRRRFFSLKGGQIELAVGFLLSTILESGAARAADAKAGGKVADGHPAAVPADAAALLEALGGDAAAVKAMSVEELKALLTPEMLAQLDLGADFLDKLDTDLAEAIRDLEAAFRKKIVVAAHSAAKVDGDSAEHQDGETAKDGADDGAAHGGGGVPLIAILAGLAVGGGAIALAAGGSDDDEPANFVPVATSDSFTVAEDTAVTFDVRTNDTDANGDALTVTQINGTAITTTTPVTVTGGVVSLGADGKLTFTPTANYSGSPSFTYTISDGAGGTSTATVTGTVTAVNDAPVAVADTFTVAEDTPVTINVRANDTDADGDTLTVTAVNGTAITTAAGVAVTGGVVTLVGGSLVFTPTANYNGSPSFTYTVTDGKGGTATATVSGTVTAVNDAPVNTLPSDVATTTGATVLVAGLSISDPDGTTGTFTTTLSVASGTLSIATVDGGATVTGSGSGTVTITGTLAQVNAALGATSFTSAAGFSGNTTLTMTTSDGVLTDTDTLALNVGTVMNGVVQDGYISGATVFYDANGNGTYDDGEPLATSNEQGQFSLAIPFGGTGLILGSGGVNIDTGLANVLPLKAPIGSTVVNPLTTLIATLMESGQSVEEANLAVSQAFGLPSGIDYTTFDFLSDSQDPAIALEIQKVAAQIAQVVSDGVDAGLDAETLLSAITTSIGTGETVDLTSVDAIEALFVASGASAGDAAELAVAAAAVTQAIDSATSPDQISDVQGELNAPGANLPPVATTDTITATEDGAPVTVNLIANDVDPEGGAVTLTKINGVEVQVGSVVAVTGGTVTVGANGVVTFTPDADFNGTPSFAYTVADAAGVEQVGSVNVTVDPVNDSPTGSNLDATVPLFGAVILSPLATATDVDGDALSFLIVDSKGIAVGETIVLFDGVSTVTLNADGTLTFVSGSASTITFSYTISDGQDGLFTGLISVTPATDAAEISVTAAQLASFIDNIDAFPSVESIVVDGDGGVITVAQGSALLRADVTLAGDSVDIALDGGNSPFTLAELQEIGVDTVSGDDAIVIEVGRQSLVSLGEATIPTFAAGRAVTLEIASGALDGTATEVSAAAANLVAAGFDTLTVPTGETLTLTLEQADALAGSLGIEDFADVAVAIGSSDVDALLGDLTNLGALGIDHIDVVGDDVTITESQAAALAGAGIDFVDGDNVTIIADGTQLNTTLKGLSDLGVDSVAVEDGVTQLFIDAGSGLGSISLGRMAAFNLAQTDGSLDVTVNVDAGTLDSGFDLGDTASGLAAIGVDQIGVVGDGALTMNYSQVSSIADAGLTFDASANITITASDAQVSALAADGGLASLNIDTIDVADDSITITETQAAALASGNISFADGDAVTVISDGTQLNTSLKGLADLGVDSVAVTDGVSVLSLGLGGSLDKISLGRAVSFTDAQSDASLDVTVTVDGGKLAAGFDTSAIAGTLAASGVDHIGVTGDGALTMNYAQANAITEAGLTFDAGADITVTASVSQIESLDLVGVGIDHIDANGAGATITDATAAALSAGGTDFVQSDVITVTAVGTELTTTLKGLQDLHVDKVAVETGVEVLHVDAGDLSQVEASDLPQFDVSQSDTSLDVTLRVSISDLSDLDRLGTSLSEAGIDHFGLDADPASYSAEEQASMASITAATGITFVQDSASSSTLSFSSFLTTSTDSDDSADTHASTEPVEILDGAAASLFESGMLNAFTADSLVVDATDSGQYLATTLRDIADYGIDQVHVESGSGPVYVQFGALSGDGLSEIQSLFNHLTSEGPSSIFSGNDQIALVVDAQVADALSQIEGAFDQLASIGFTEVDVLGGDSHAFASDAIDIKVIGEDDDLFHQLAHDR</sequence>
<dbReference type="Pfam" id="PF17963">
    <property type="entry name" value="Big_9"/>
    <property type="match status" value="4"/>
</dbReference>
<dbReference type="Gene3D" id="2.60.40.3440">
    <property type="match status" value="3"/>
</dbReference>
<reference evidence="2 3" key="1">
    <citation type="journal article" date="2015" name="Int. J. Syst. Evol. Microbiol.">
        <title>Sphingomonas hengshuiensis sp. nov., isolated from lake wetland.</title>
        <authorList>
            <person name="Wei S."/>
            <person name="Wang T."/>
            <person name="Liu H."/>
            <person name="Zhang C."/>
            <person name="Guo J."/>
            <person name="Wang Q."/>
            <person name="Liang K."/>
            <person name="Zhang Z."/>
        </authorList>
    </citation>
    <scope>NUCLEOTIDE SEQUENCE [LARGE SCALE GENOMIC DNA]</scope>
    <source>
        <strain evidence="2 3">WHSC-8</strain>
    </source>
</reference>
<gene>
    <name evidence="2" type="ORF">TS85_13805</name>
</gene>
<evidence type="ECO:0000313" key="3">
    <source>
        <dbReference type="Proteomes" id="UP000032300"/>
    </source>
</evidence>
<dbReference type="Proteomes" id="UP000032300">
    <property type="component" value="Chromosome"/>
</dbReference>
<feature type="region of interest" description="Disordered" evidence="1">
    <location>
        <begin position="133"/>
        <end position="154"/>
    </location>
</feature>
<proteinExistence type="predicted"/>
<keyword evidence="3" id="KW-1185">Reference proteome</keyword>
<reference evidence="2 3" key="2">
    <citation type="submission" date="2015-02" db="EMBL/GenBank/DDBJ databases">
        <title>The complete genome of Sphingomonas hengshuiensis sp. WHSC-8 isolated from soil of Hengshui Lake.</title>
        <authorList>
            <person name="Wei S."/>
            <person name="Guo J."/>
            <person name="Su C."/>
            <person name="Wu R."/>
            <person name="Zhang Z."/>
            <person name="Liang K."/>
            <person name="Li H."/>
            <person name="Wang T."/>
            <person name="Liu H."/>
            <person name="Zhang C."/>
            <person name="Li Z."/>
            <person name="Wang Q."/>
            <person name="Meng J."/>
        </authorList>
    </citation>
    <scope>NUCLEOTIDE SEQUENCE [LARGE SCALE GENOMIC DNA]</scope>
    <source>
        <strain evidence="2 3">WHSC-8</strain>
    </source>
</reference>
<dbReference type="NCBIfam" id="NF012211">
    <property type="entry name" value="tand_rpt_95"/>
    <property type="match status" value="3"/>
</dbReference>
<organism evidence="2 3">
    <name type="scientific">Sphingomonas hengshuiensis</name>
    <dbReference type="NCBI Taxonomy" id="1609977"/>
    <lineage>
        <taxon>Bacteria</taxon>
        <taxon>Pseudomonadati</taxon>
        <taxon>Pseudomonadota</taxon>
        <taxon>Alphaproteobacteria</taxon>
        <taxon>Sphingomonadales</taxon>
        <taxon>Sphingomonadaceae</taxon>
        <taxon>Sphingomonas</taxon>
    </lineage>
</organism>
<protein>
    <recommendedName>
        <fullName evidence="4">Cadherin domain-containing protein</fullName>
    </recommendedName>
</protein>
<evidence type="ECO:0000256" key="1">
    <source>
        <dbReference type="SAM" id="MobiDB-lite"/>
    </source>
</evidence>
<evidence type="ECO:0000313" key="2">
    <source>
        <dbReference type="EMBL" id="AJP72617.1"/>
    </source>
</evidence>
<dbReference type="RefSeq" id="WP_044332895.1">
    <property type="nucleotide sequence ID" value="NZ_CP010836.1"/>
</dbReference>
<dbReference type="OrthoDB" id="5593939at2"/>
<name>A0A7U4J9B2_9SPHN</name>
<dbReference type="EMBL" id="CP010836">
    <property type="protein sequence ID" value="AJP72617.1"/>
    <property type="molecule type" value="Genomic_DNA"/>
</dbReference>
<accession>A0A7U4J9B2</accession>